<evidence type="ECO:0000313" key="3">
    <source>
        <dbReference type="EMBL" id="MDE45721.1"/>
    </source>
</evidence>
<sequence>MEASSLLENNTPPLKSLTQSPEHTPQSNDNQNTTTDTCVTTTDITTTITTSTDAAAATTVDDSPAQQSMTISKDEDEQSSSRVSIQVDEQQVRLDNQHDSSIKLKRCKHGRIIIKDLSKKKLAQQSDNSASTFTSKKSNESNNNHISSGCTPTNDNETENELSKSSGIERLETLGSESGHDSLKPKPIHSQPQPHTPPNKSDEQNTDIKPANQISPSHNTDKRGSSNHRLVLRARARSRSSNESLSPPARVIKSTRSPPRRSRFCTSPARRERSSSRDRDRSRRRCNSPSPRRRDRSSSSRRKRRQGRNRSPSRRQRRTPDRHRRSDIQRGRGDSPTHRSPNRKLPRSRSPTPTRARSTSRRRSRRDGSRSVSKDRPRYERYSHISRDRSREQFDSAQPMRSPVEHRLRTDAIDSAAVENYISTNQNNHDNHSATKHTVAPTNTKSTLAQVIAAHQPSPRKFSPEEPHLVEASPGASPAAPSPATPPSDDESASSDIYDPEGPIIPISPCDSPPISPITNIEPSKPKQRSTNPEKNGDDDVPSSAVQLNQQEKYLQKLNRQERVIEEVKVALRPFYQNRSINKEQYKDVLRRAVPKICHSKNGEINPIKIRALVDAYVKKMKHH</sequence>
<dbReference type="InterPro" id="IPR047157">
    <property type="entry name" value="PHRF1/Atg35"/>
</dbReference>
<name>A0A6G1S673_9ACAR</name>
<organism evidence="3">
    <name type="scientific">Aceria tosichella</name>
    <name type="common">wheat curl mite</name>
    <dbReference type="NCBI Taxonomy" id="561515"/>
    <lineage>
        <taxon>Eukaryota</taxon>
        <taxon>Metazoa</taxon>
        <taxon>Ecdysozoa</taxon>
        <taxon>Arthropoda</taxon>
        <taxon>Chelicerata</taxon>
        <taxon>Arachnida</taxon>
        <taxon>Acari</taxon>
        <taxon>Acariformes</taxon>
        <taxon>Trombidiformes</taxon>
        <taxon>Prostigmata</taxon>
        <taxon>Eupodina</taxon>
        <taxon>Eriophyoidea</taxon>
        <taxon>Eriophyidae</taxon>
        <taxon>Eriophyinae</taxon>
        <taxon>Aceriini</taxon>
        <taxon>Aceria</taxon>
    </lineage>
</organism>
<feature type="region of interest" description="Disordered" evidence="1">
    <location>
        <begin position="1"/>
        <end position="89"/>
    </location>
</feature>
<feature type="compositionally biased region" description="Basic and acidic residues" evidence="1">
    <location>
        <begin position="366"/>
        <end position="394"/>
    </location>
</feature>
<evidence type="ECO:0000256" key="1">
    <source>
        <dbReference type="SAM" id="MobiDB-lite"/>
    </source>
</evidence>
<proteinExistence type="predicted"/>
<dbReference type="InterPro" id="IPR057031">
    <property type="entry name" value="SFR19-like_C"/>
</dbReference>
<dbReference type="PANTHER" id="PTHR12618:SF20">
    <property type="entry name" value="PHD AND RING FINGER DOMAIN-CONTAINING PROTEIN 1"/>
    <property type="match status" value="1"/>
</dbReference>
<dbReference type="EMBL" id="GGYP01000950">
    <property type="protein sequence ID" value="MDE45721.1"/>
    <property type="molecule type" value="Transcribed_RNA"/>
</dbReference>
<accession>A0A6G1S673</accession>
<evidence type="ECO:0000259" key="2">
    <source>
        <dbReference type="Pfam" id="PF23030"/>
    </source>
</evidence>
<feature type="region of interest" description="Disordered" evidence="1">
    <location>
        <begin position="454"/>
        <end position="543"/>
    </location>
</feature>
<feature type="compositionally biased region" description="Basic and acidic residues" evidence="1">
    <location>
        <begin position="167"/>
        <end position="184"/>
    </location>
</feature>
<dbReference type="Pfam" id="PF23030">
    <property type="entry name" value="SCAF11-like_C"/>
    <property type="match status" value="1"/>
</dbReference>
<feature type="compositionally biased region" description="Polar residues" evidence="1">
    <location>
        <begin position="1"/>
        <end position="32"/>
    </location>
</feature>
<feature type="compositionally biased region" description="Basic and acidic residues" evidence="1">
    <location>
        <begin position="269"/>
        <end position="281"/>
    </location>
</feature>
<feature type="compositionally biased region" description="Polar residues" evidence="1">
    <location>
        <begin position="80"/>
        <end position="89"/>
    </location>
</feature>
<feature type="compositionally biased region" description="Polar residues" evidence="1">
    <location>
        <begin position="123"/>
        <end position="155"/>
    </location>
</feature>
<feature type="compositionally biased region" description="Basic residues" evidence="1">
    <location>
        <begin position="282"/>
        <end position="323"/>
    </location>
</feature>
<feature type="region of interest" description="Disordered" evidence="1">
    <location>
        <begin position="120"/>
        <end position="407"/>
    </location>
</feature>
<dbReference type="AlphaFoldDB" id="A0A6G1S673"/>
<gene>
    <name evidence="3" type="primary">Scaf1</name>
    <name evidence="3" type="ORF">g.18669</name>
</gene>
<reference evidence="3" key="1">
    <citation type="submission" date="2018-10" db="EMBL/GenBank/DDBJ databases">
        <title>Transcriptome assembly of Aceria tosichella (Wheat curl mite) Type 2.</title>
        <authorList>
            <person name="Scully E.D."/>
            <person name="Geib S.M."/>
            <person name="Palmer N.A."/>
            <person name="Gupta A.K."/>
            <person name="Sarath G."/>
            <person name="Tatineni S."/>
        </authorList>
    </citation>
    <scope>NUCLEOTIDE SEQUENCE</scope>
    <source>
        <strain evidence="3">LincolnNE</strain>
    </source>
</reference>
<feature type="compositionally biased region" description="Low complexity" evidence="1">
    <location>
        <begin position="33"/>
        <end position="63"/>
    </location>
</feature>
<dbReference type="PANTHER" id="PTHR12618">
    <property type="entry name" value="PHD AND RING FINGER DOMAIN-CONTAINING PROTEIN 1"/>
    <property type="match status" value="1"/>
</dbReference>
<protein>
    <submittedName>
        <fullName evidence="3">Splicing factor, arginine/serine-rich 19</fullName>
    </submittedName>
</protein>
<feature type="domain" description="SFR19-like C-terminal" evidence="2">
    <location>
        <begin position="549"/>
        <end position="623"/>
    </location>
</feature>
<feature type="compositionally biased region" description="Basic and acidic residues" evidence="1">
    <location>
        <begin position="324"/>
        <end position="337"/>
    </location>
</feature>
<feature type="compositionally biased region" description="Low complexity" evidence="1">
    <location>
        <begin position="348"/>
        <end position="357"/>
    </location>
</feature>